<dbReference type="RefSeq" id="WP_009142764.1">
    <property type="nucleotide sequence ID" value="NZ_GL830963.1"/>
</dbReference>
<comment type="similarity">
    <text evidence="8 9">Belongs to the TRAP transporter small permease family.</text>
</comment>
<organism evidence="11 12">
    <name type="scientific">Succinatimonas hippei (strain DSM 22608 / JCM 16073 / KCTC 15190 / YIT 12066)</name>
    <dbReference type="NCBI Taxonomy" id="762983"/>
    <lineage>
        <taxon>Bacteria</taxon>
        <taxon>Pseudomonadati</taxon>
        <taxon>Pseudomonadota</taxon>
        <taxon>Gammaproteobacteria</taxon>
        <taxon>Aeromonadales</taxon>
        <taxon>Succinivibrionaceae</taxon>
        <taxon>Succinatimonas</taxon>
    </lineage>
</organism>
<dbReference type="OrthoDB" id="9791324at2"/>
<keyword evidence="5 9" id="KW-0812">Transmembrane</keyword>
<dbReference type="HOGENOM" id="CLU_086356_3_1_6"/>
<evidence type="ECO:0000313" key="12">
    <source>
        <dbReference type="Proteomes" id="UP000018458"/>
    </source>
</evidence>
<comment type="caution">
    <text evidence="11">The sequence shown here is derived from an EMBL/GenBank/DDBJ whole genome shotgun (WGS) entry which is preliminary data.</text>
</comment>
<dbReference type="AlphaFoldDB" id="E8LIP0"/>
<dbReference type="InterPro" id="IPR055348">
    <property type="entry name" value="DctQ"/>
</dbReference>
<comment type="subcellular location">
    <subcellularLocation>
        <location evidence="1 9">Cell inner membrane</location>
        <topology evidence="1 9">Multi-pass membrane protein</topology>
    </subcellularLocation>
</comment>
<dbReference type="InterPro" id="IPR007387">
    <property type="entry name" value="TRAP_DctQ"/>
</dbReference>
<evidence type="ECO:0000256" key="1">
    <source>
        <dbReference type="ARBA" id="ARBA00004429"/>
    </source>
</evidence>
<feature type="domain" description="Tripartite ATP-independent periplasmic transporters DctQ component" evidence="10">
    <location>
        <begin position="23"/>
        <end position="152"/>
    </location>
</feature>
<evidence type="ECO:0000259" key="10">
    <source>
        <dbReference type="Pfam" id="PF04290"/>
    </source>
</evidence>
<evidence type="ECO:0000256" key="9">
    <source>
        <dbReference type="RuleBase" id="RU369079"/>
    </source>
</evidence>
<dbReference type="GO" id="GO:0005886">
    <property type="term" value="C:plasma membrane"/>
    <property type="evidence" value="ECO:0007669"/>
    <property type="project" value="UniProtKB-SubCell"/>
</dbReference>
<dbReference type="eggNOG" id="COG3090">
    <property type="taxonomic scope" value="Bacteria"/>
</dbReference>
<reference evidence="11 12" key="1">
    <citation type="submission" date="2011-01" db="EMBL/GenBank/DDBJ databases">
        <authorList>
            <person name="Weinstock G."/>
            <person name="Sodergren E."/>
            <person name="Clifton S."/>
            <person name="Fulton L."/>
            <person name="Fulton B."/>
            <person name="Courtney L."/>
            <person name="Fronick C."/>
            <person name="Harrison M."/>
            <person name="Strong C."/>
            <person name="Farmer C."/>
            <person name="Delahaunty K."/>
            <person name="Markovic C."/>
            <person name="Hall O."/>
            <person name="Minx P."/>
            <person name="Tomlinson C."/>
            <person name="Mitreva M."/>
            <person name="Hou S."/>
            <person name="Chen J."/>
            <person name="Wollam A."/>
            <person name="Pepin K.H."/>
            <person name="Johnson M."/>
            <person name="Bhonagiri V."/>
            <person name="Zhang X."/>
            <person name="Suruliraj S."/>
            <person name="Warren W."/>
            <person name="Chinwalla A."/>
            <person name="Mardis E.R."/>
            <person name="Wilson R.K."/>
        </authorList>
    </citation>
    <scope>NUCLEOTIDE SEQUENCE [LARGE SCALE GENOMIC DNA]</scope>
    <source>
        <strain evidence="12">DSM 22608 / JCM 16073 / KCTC 15190 / YIT 12066</strain>
    </source>
</reference>
<feature type="transmembrane region" description="Helical" evidence="9">
    <location>
        <begin position="12"/>
        <end position="35"/>
    </location>
</feature>
<protein>
    <recommendedName>
        <fullName evidence="9">TRAP transporter small permease protein</fullName>
    </recommendedName>
</protein>
<evidence type="ECO:0000256" key="2">
    <source>
        <dbReference type="ARBA" id="ARBA00022448"/>
    </source>
</evidence>
<comment type="subunit">
    <text evidence="9">The complex comprises the extracytoplasmic solute receptor protein and the two transmembrane proteins.</text>
</comment>
<dbReference type="PANTHER" id="PTHR35011">
    <property type="entry name" value="2,3-DIKETO-L-GULONATE TRAP TRANSPORTER SMALL PERMEASE PROTEIN YIAM"/>
    <property type="match status" value="1"/>
</dbReference>
<evidence type="ECO:0000256" key="5">
    <source>
        <dbReference type="ARBA" id="ARBA00022692"/>
    </source>
</evidence>
<proteinExistence type="inferred from homology"/>
<dbReference type="Proteomes" id="UP000018458">
    <property type="component" value="Unassembled WGS sequence"/>
</dbReference>
<evidence type="ECO:0000256" key="4">
    <source>
        <dbReference type="ARBA" id="ARBA00022519"/>
    </source>
</evidence>
<keyword evidence="4 9" id="KW-0997">Cell inner membrane</keyword>
<name>E8LIP0_SUCHY</name>
<keyword evidence="6 9" id="KW-1133">Transmembrane helix</keyword>
<evidence type="ECO:0000256" key="7">
    <source>
        <dbReference type="ARBA" id="ARBA00023136"/>
    </source>
</evidence>
<accession>E8LIP0</accession>
<dbReference type="Pfam" id="PF04290">
    <property type="entry name" value="DctQ"/>
    <property type="match status" value="1"/>
</dbReference>
<sequence length="170" mass="19750">MKILKLIDEYLEMSICVVLMIAIAVILGLQVFMRYVMQDSLSWSEELSRYMFIWLIYVGISYGAKIMRHIKIDASLYMFPKAWRAKVVIIGDCLFLIFCIIVIYYSITLVQRQLLLDQTSPAIGMPMWIVYAAPGVGFALTAFREIQTIIFRIKQIKDNKNYDPSEELNI</sequence>
<keyword evidence="7 9" id="KW-0472">Membrane</keyword>
<keyword evidence="12" id="KW-1185">Reference proteome</keyword>
<comment type="function">
    <text evidence="9">Part of the tripartite ATP-independent periplasmic (TRAP) transport system.</text>
</comment>
<dbReference type="GO" id="GO:0022857">
    <property type="term" value="F:transmembrane transporter activity"/>
    <property type="evidence" value="ECO:0007669"/>
    <property type="project" value="UniProtKB-UniRule"/>
</dbReference>
<feature type="transmembrane region" description="Helical" evidence="9">
    <location>
        <begin position="47"/>
        <end position="66"/>
    </location>
</feature>
<feature type="transmembrane region" description="Helical" evidence="9">
    <location>
        <begin position="127"/>
        <end position="146"/>
    </location>
</feature>
<keyword evidence="2 9" id="KW-0813">Transport</keyword>
<evidence type="ECO:0000313" key="11">
    <source>
        <dbReference type="EMBL" id="EFY07639.1"/>
    </source>
</evidence>
<dbReference type="EMBL" id="AEVO01000025">
    <property type="protein sequence ID" value="EFY07639.1"/>
    <property type="molecule type" value="Genomic_DNA"/>
</dbReference>
<feature type="transmembrane region" description="Helical" evidence="9">
    <location>
        <begin position="87"/>
        <end position="107"/>
    </location>
</feature>
<dbReference type="STRING" id="762983.HMPREF9444_00545"/>
<dbReference type="PANTHER" id="PTHR35011:SF2">
    <property type="entry name" value="2,3-DIKETO-L-GULONATE TRAP TRANSPORTER SMALL PERMEASE PROTEIN YIAM"/>
    <property type="match status" value="1"/>
</dbReference>
<dbReference type="GO" id="GO:0015740">
    <property type="term" value="P:C4-dicarboxylate transport"/>
    <property type="evidence" value="ECO:0007669"/>
    <property type="project" value="TreeGrafter"/>
</dbReference>
<evidence type="ECO:0000256" key="8">
    <source>
        <dbReference type="ARBA" id="ARBA00038436"/>
    </source>
</evidence>
<gene>
    <name evidence="11" type="ORF">HMPREF9444_00545</name>
</gene>
<keyword evidence="3" id="KW-1003">Cell membrane</keyword>
<evidence type="ECO:0000256" key="3">
    <source>
        <dbReference type="ARBA" id="ARBA00022475"/>
    </source>
</evidence>
<evidence type="ECO:0000256" key="6">
    <source>
        <dbReference type="ARBA" id="ARBA00022989"/>
    </source>
</evidence>